<gene>
    <name evidence="1" type="ORF">LCGC14_0320250</name>
</gene>
<protein>
    <submittedName>
        <fullName evidence="1">Uncharacterized protein</fullName>
    </submittedName>
</protein>
<proteinExistence type="predicted"/>
<dbReference type="EMBL" id="LAZR01000215">
    <property type="protein sequence ID" value="KKN81412.1"/>
    <property type="molecule type" value="Genomic_DNA"/>
</dbReference>
<name>A0A0F9U289_9ZZZZ</name>
<reference evidence="1" key="1">
    <citation type="journal article" date="2015" name="Nature">
        <title>Complex archaea that bridge the gap between prokaryotes and eukaryotes.</title>
        <authorList>
            <person name="Spang A."/>
            <person name="Saw J.H."/>
            <person name="Jorgensen S.L."/>
            <person name="Zaremba-Niedzwiedzka K."/>
            <person name="Martijn J."/>
            <person name="Lind A.E."/>
            <person name="van Eijk R."/>
            <person name="Schleper C."/>
            <person name="Guy L."/>
            <person name="Ettema T.J."/>
        </authorList>
    </citation>
    <scope>NUCLEOTIDE SEQUENCE</scope>
</reference>
<organism evidence="1">
    <name type="scientific">marine sediment metagenome</name>
    <dbReference type="NCBI Taxonomy" id="412755"/>
    <lineage>
        <taxon>unclassified sequences</taxon>
        <taxon>metagenomes</taxon>
        <taxon>ecological metagenomes</taxon>
    </lineage>
</organism>
<accession>A0A0F9U289</accession>
<evidence type="ECO:0000313" key="1">
    <source>
        <dbReference type="EMBL" id="KKN81412.1"/>
    </source>
</evidence>
<dbReference type="AlphaFoldDB" id="A0A0F9U289"/>
<sequence>MTKNGKDKKTTTLEVLSEKGFAIAKLNAAEFAHALQENFGDEKLGQRDLDKIQIPTGSTSMFMVPDLEEGEKSVKTIEAVIVYYRVARAYWEKSLDDGGGNSPPDCYSNDGKMGIGKPGGSCIGCPLNEFESAKKGKGKACQERKLLFLMMPDSLMPRVLSLPPTSLSNFKKYLTRLTSGVVAYPGVITEIGLTKDKNNDGIEYHQATFKMARRMEKTDIDHIRTIIEPLRGAFEVVVLDQRDRPNG</sequence>
<comment type="caution">
    <text evidence="1">The sequence shown here is derived from an EMBL/GenBank/DDBJ whole genome shotgun (WGS) entry which is preliminary data.</text>
</comment>